<feature type="non-terminal residue" evidence="1">
    <location>
        <position position="52"/>
    </location>
</feature>
<dbReference type="EMBL" id="CALTRL010000634">
    <property type="protein sequence ID" value="CAH7669024.1"/>
    <property type="molecule type" value="Genomic_DNA"/>
</dbReference>
<protein>
    <submittedName>
        <fullName evidence="1">Plasma membrane ATPase</fullName>
    </submittedName>
</protein>
<evidence type="ECO:0000313" key="2">
    <source>
        <dbReference type="Proteomes" id="UP001153365"/>
    </source>
</evidence>
<accession>A0AAV0AK96</accession>
<organism evidence="1 2">
    <name type="scientific">Phakopsora pachyrhizi</name>
    <name type="common">Asian soybean rust disease fungus</name>
    <dbReference type="NCBI Taxonomy" id="170000"/>
    <lineage>
        <taxon>Eukaryota</taxon>
        <taxon>Fungi</taxon>
        <taxon>Dikarya</taxon>
        <taxon>Basidiomycota</taxon>
        <taxon>Pucciniomycotina</taxon>
        <taxon>Pucciniomycetes</taxon>
        <taxon>Pucciniales</taxon>
        <taxon>Phakopsoraceae</taxon>
        <taxon>Phakopsora</taxon>
    </lineage>
</organism>
<gene>
    <name evidence="1" type="ORF">PPACK8108_LOCUS3583</name>
</gene>
<evidence type="ECO:0000313" key="1">
    <source>
        <dbReference type="EMBL" id="CAH7669024.1"/>
    </source>
</evidence>
<sequence length="52" mass="5508">SVKESLCSSQASFIQRASVRTELGGKVHANYQELCRIPSAQAVSAGSALSQR</sequence>
<name>A0AAV0AK96_PHAPC</name>
<comment type="caution">
    <text evidence="1">The sequence shown here is derived from an EMBL/GenBank/DDBJ whole genome shotgun (WGS) entry which is preliminary data.</text>
</comment>
<dbReference type="AlphaFoldDB" id="A0AAV0AK96"/>
<keyword evidence="2" id="KW-1185">Reference proteome</keyword>
<feature type="non-terminal residue" evidence="1">
    <location>
        <position position="1"/>
    </location>
</feature>
<proteinExistence type="predicted"/>
<dbReference type="Proteomes" id="UP001153365">
    <property type="component" value="Unassembled WGS sequence"/>
</dbReference>
<reference evidence="1" key="1">
    <citation type="submission" date="2022-06" db="EMBL/GenBank/DDBJ databases">
        <authorList>
            <consortium name="SYNGENTA / RWTH Aachen University"/>
        </authorList>
    </citation>
    <scope>NUCLEOTIDE SEQUENCE</scope>
</reference>